<protein>
    <submittedName>
        <fullName evidence="1">Uncharacterized protein</fullName>
    </submittedName>
</protein>
<dbReference type="EMBL" id="LN890656">
    <property type="protein sequence ID" value="CUS06093.1"/>
    <property type="molecule type" value="Genomic_DNA"/>
</dbReference>
<evidence type="ECO:0000313" key="2">
    <source>
        <dbReference type="Proteomes" id="UP000215027"/>
    </source>
</evidence>
<accession>A0A170PJX7</accession>
<keyword evidence="2" id="KW-1185">Reference proteome</keyword>
<evidence type="ECO:0000313" key="1">
    <source>
        <dbReference type="EMBL" id="CUS06093.1"/>
    </source>
</evidence>
<sequence>MIRNGLFCFFSMWTSVRLCVRMIADLSPFVKGFCSKPSFFLKTRFLGRNTKVKETEYSRKYSVSRPQD</sequence>
<gene>
    <name evidence="1" type="ORF">CFX0092_B0559</name>
</gene>
<dbReference type="AlphaFoldDB" id="A0A170PJX7"/>
<dbReference type="KEGG" id="pbf:CFX0092_B0559"/>
<name>A0A170PJX7_9CHLR</name>
<dbReference type="Proteomes" id="UP000215027">
    <property type="component" value="Chromosome II"/>
</dbReference>
<proteinExistence type="predicted"/>
<reference evidence="1" key="1">
    <citation type="submission" date="2016-01" db="EMBL/GenBank/DDBJ databases">
        <authorList>
            <person name="Mcilroy J.S."/>
            <person name="Karst M S."/>
            <person name="Albertsen M."/>
        </authorList>
    </citation>
    <scope>NUCLEOTIDE SEQUENCE</scope>
    <source>
        <strain evidence="1">Cfx-K</strain>
    </source>
</reference>
<organism evidence="1 2">
    <name type="scientific">Candidatus Promineifilum breve</name>
    <dbReference type="NCBI Taxonomy" id="1806508"/>
    <lineage>
        <taxon>Bacteria</taxon>
        <taxon>Bacillati</taxon>
        <taxon>Chloroflexota</taxon>
        <taxon>Ardenticatenia</taxon>
        <taxon>Candidatus Promineifilales</taxon>
        <taxon>Candidatus Promineifilaceae</taxon>
        <taxon>Candidatus Promineifilum</taxon>
    </lineage>
</organism>